<protein>
    <submittedName>
        <fullName evidence="2">Putative secreted protein</fullName>
    </submittedName>
</protein>
<accession>A0A147BAD6</accession>
<keyword evidence="1" id="KW-0732">Signal</keyword>
<name>A0A147BAD6_IXORI</name>
<dbReference type="AlphaFoldDB" id="A0A147BAD6"/>
<dbReference type="EMBL" id="GEGO01007655">
    <property type="protein sequence ID" value="JAR87749.1"/>
    <property type="molecule type" value="Transcribed_RNA"/>
</dbReference>
<evidence type="ECO:0000313" key="2">
    <source>
        <dbReference type="EMBL" id="JAR87749.1"/>
    </source>
</evidence>
<feature type="signal peptide" evidence="1">
    <location>
        <begin position="1"/>
        <end position="32"/>
    </location>
</feature>
<proteinExistence type="predicted"/>
<sequence>MGSAKAFFWMCQTLVCLLQIVILLSVTKPCCAADAPVSIFSHELQGNLLSLAPASHQLETNIKMSLGSRDQVHAQTENDSQLNMFMNQRFQTTLITVAFMFLDGLCKQNCK</sequence>
<evidence type="ECO:0000256" key="1">
    <source>
        <dbReference type="SAM" id="SignalP"/>
    </source>
</evidence>
<organism evidence="2">
    <name type="scientific">Ixodes ricinus</name>
    <name type="common">Common tick</name>
    <name type="synonym">Acarus ricinus</name>
    <dbReference type="NCBI Taxonomy" id="34613"/>
    <lineage>
        <taxon>Eukaryota</taxon>
        <taxon>Metazoa</taxon>
        <taxon>Ecdysozoa</taxon>
        <taxon>Arthropoda</taxon>
        <taxon>Chelicerata</taxon>
        <taxon>Arachnida</taxon>
        <taxon>Acari</taxon>
        <taxon>Parasitiformes</taxon>
        <taxon>Ixodida</taxon>
        <taxon>Ixodoidea</taxon>
        <taxon>Ixodidae</taxon>
        <taxon>Ixodinae</taxon>
        <taxon>Ixodes</taxon>
    </lineage>
</organism>
<feature type="chain" id="PRO_5007541874" evidence="1">
    <location>
        <begin position="33"/>
        <end position="111"/>
    </location>
</feature>
<reference evidence="2" key="1">
    <citation type="journal article" date="2018" name="PLoS Negl. Trop. Dis.">
        <title>Sialome diversity of ticks revealed by RNAseq of single tick salivary glands.</title>
        <authorList>
            <person name="Perner J."/>
            <person name="Kropackova S."/>
            <person name="Kopacek P."/>
            <person name="Ribeiro J.M."/>
        </authorList>
    </citation>
    <scope>NUCLEOTIDE SEQUENCE</scope>
    <source>
        <strain evidence="2">Siblings of single egg batch collected in Ceske Budejovice</strain>
        <tissue evidence="2">Salivary glands</tissue>
    </source>
</reference>